<accession>A0A3P7T383</accession>
<proteinExistence type="predicted"/>
<organism evidence="1 2">
    <name type="scientific">Brugia timori</name>
    <dbReference type="NCBI Taxonomy" id="42155"/>
    <lineage>
        <taxon>Eukaryota</taxon>
        <taxon>Metazoa</taxon>
        <taxon>Ecdysozoa</taxon>
        <taxon>Nematoda</taxon>
        <taxon>Chromadorea</taxon>
        <taxon>Rhabditida</taxon>
        <taxon>Spirurina</taxon>
        <taxon>Spiruromorpha</taxon>
        <taxon>Filarioidea</taxon>
        <taxon>Onchocercidae</taxon>
        <taxon>Brugia</taxon>
    </lineage>
</organism>
<dbReference type="AlphaFoldDB" id="A0A3P7T383"/>
<reference evidence="1 2" key="1">
    <citation type="submission" date="2018-11" db="EMBL/GenBank/DDBJ databases">
        <authorList>
            <consortium name="Pathogen Informatics"/>
        </authorList>
    </citation>
    <scope>NUCLEOTIDE SEQUENCE [LARGE SCALE GENOMIC DNA]</scope>
</reference>
<protein>
    <submittedName>
        <fullName evidence="1">Uncharacterized protein</fullName>
    </submittedName>
</protein>
<sequence length="50" mass="6232">MERRIFLEATNTVNYCYHLQLYVNISLLERLPKIWKERKRERELCLSFSK</sequence>
<evidence type="ECO:0000313" key="2">
    <source>
        <dbReference type="Proteomes" id="UP000280834"/>
    </source>
</evidence>
<evidence type="ECO:0000313" key="1">
    <source>
        <dbReference type="EMBL" id="VDO15276.1"/>
    </source>
</evidence>
<keyword evidence="2" id="KW-1185">Reference proteome</keyword>
<dbReference type="Proteomes" id="UP000280834">
    <property type="component" value="Unassembled WGS sequence"/>
</dbReference>
<dbReference type="EMBL" id="UZAG01003397">
    <property type="protein sequence ID" value="VDO15276.1"/>
    <property type="molecule type" value="Genomic_DNA"/>
</dbReference>
<gene>
    <name evidence="1" type="ORF">BTMF_LOCUS3674</name>
</gene>
<name>A0A3P7T383_9BILA</name>